<dbReference type="KEGG" id="mcit:NCTC10181_00670"/>
<organism evidence="1 2">
    <name type="scientific">Mycoplasmopsis citelli</name>
    <dbReference type="NCBI Taxonomy" id="171281"/>
    <lineage>
        <taxon>Bacteria</taxon>
        <taxon>Bacillati</taxon>
        <taxon>Mycoplasmatota</taxon>
        <taxon>Mycoplasmoidales</taxon>
        <taxon>Metamycoplasmataceae</taxon>
        <taxon>Mycoplasmopsis</taxon>
    </lineage>
</organism>
<dbReference type="AlphaFoldDB" id="A0A449B2I5"/>
<dbReference type="EMBL" id="LR215036">
    <property type="protein sequence ID" value="VEU74808.1"/>
    <property type="molecule type" value="Genomic_DNA"/>
</dbReference>
<proteinExistence type="predicted"/>
<evidence type="ECO:0000313" key="1">
    <source>
        <dbReference type="EMBL" id="VEU74808.1"/>
    </source>
</evidence>
<accession>A0A449B2I5</accession>
<protein>
    <submittedName>
        <fullName evidence="1">Uncharacterized protein</fullName>
    </submittedName>
</protein>
<reference evidence="1 2" key="1">
    <citation type="submission" date="2019-01" db="EMBL/GenBank/DDBJ databases">
        <authorList>
            <consortium name="Pathogen Informatics"/>
        </authorList>
    </citation>
    <scope>NUCLEOTIDE SEQUENCE [LARGE SCALE GENOMIC DNA]</scope>
    <source>
        <strain evidence="1 2">NCTC10181</strain>
    </source>
</reference>
<dbReference type="Proteomes" id="UP000290985">
    <property type="component" value="Chromosome"/>
</dbReference>
<gene>
    <name evidence="1" type="ORF">NCTC10181_00670</name>
</gene>
<sequence length="30" mass="3689">MKKLEDVLKKLNKYFLKKSIISNKIQTHWI</sequence>
<evidence type="ECO:0000313" key="2">
    <source>
        <dbReference type="Proteomes" id="UP000290985"/>
    </source>
</evidence>
<keyword evidence="2" id="KW-1185">Reference proteome</keyword>
<name>A0A449B2I5_9BACT</name>